<evidence type="ECO:0000313" key="1">
    <source>
        <dbReference type="EMBL" id="KAJ7749039.1"/>
    </source>
</evidence>
<organism evidence="1 2">
    <name type="scientific">Mycena maculata</name>
    <dbReference type="NCBI Taxonomy" id="230809"/>
    <lineage>
        <taxon>Eukaryota</taxon>
        <taxon>Fungi</taxon>
        <taxon>Dikarya</taxon>
        <taxon>Basidiomycota</taxon>
        <taxon>Agaricomycotina</taxon>
        <taxon>Agaricomycetes</taxon>
        <taxon>Agaricomycetidae</taxon>
        <taxon>Agaricales</taxon>
        <taxon>Marasmiineae</taxon>
        <taxon>Mycenaceae</taxon>
        <taxon>Mycena</taxon>
    </lineage>
</organism>
<reference evidence="1" key="1">
    <citation type="submission" date="2023-03" db="EMBL/GenBank/DDBJ databases">
        <title>Massive genome expansion in bonnet fungi (Mycena s.s.) driven by repeated elements and novel gene families across ecological guilds.</title>
        <authorList>
            <consortium name="Lawrence Berkeley National Laboratory"/>
            <person name="Harder C.B."/>
            <person name="Miyauchi S."/>
            <person name="Viragh M."/>
            <person name="Kuo A."/>
            <person name="Thoen E."/>
            <person name="Andreopoulos B."/>
            <person name="Lu D."/>
            <person name="Skrede I."/>
            <person name="Drula E."/>
            <person name="Henrissat B."/>
            <person name="Morin E."/>
            <person name="Kohler A."/>
            <person name="Barry K."/>
            <person name="LaButti K."/>
            <person name="Morin E."/>
            <person name="Salamov A."/>
            <person name="Lipzen A."/>
            <person name="Mereny Z."/>
            <person name="Hegedus B."/>
            <person name="Baldrian P."/>
            <person name="Stursova M."/>
            <person name="Weitz H."/>
            <person name="Taylor A."/>
            <person name="Grigoriev I.V."/>
            <person name="Nagy L.G."/>
            <person name="Martin F."/>
            <person name="Kauserud H."/>
        </authorList>
    </citation>
    <scope>NUCLEOTIDE SEQUENCE</scope>
    <source>
        <strain evidence="1">CBHHK188m</strain>
    </source>
</reference>
<dbReference type="EMBL" id="JARJLG010000087">
    <property type="protein sequence ID" value="KAJ7749039.1"/>
    <property type="molecule type" value="Genomic_DNA"/>
</dbReference>
<name>A0AAD7N7W4_9AGAR</name>
<dbReference type="Proteomes" id="UP001215280">
    <property type="component" value="Unassembled WGS sequence"/>
</dbReference>
<keyword evidence="2" id="KW-1185">Reference proteome</keyword>
<dbReference type="AlphaFoldDB" id="A0AAD7N7W4"/>
<comment type="caution">
    <text evidence="1">The sequence shown here is derived from an EMBL/GenBank/DDBJ whole genome shotgun (WGS) entry which is preliminary data.</text>
</comment>
<evidence type="ECO:0000313" key="2">
    <source>
        <dbReference type="Proteomes" id="UP001215280"/>
    </source>
</evidence>
<accession>A0AAD7N7W4</accession>
<gene>
    <name evidence="1" type="ORF">DFH07DRAFT_1035364</name>
</gene>
<sequence length="116" mass="12882">MDTFNEIYAALNAVPGLCESIGMEKGMVFVRLRAHLKDAITTAQLANHDATETPNELPEGIHTFLSSAVDHPMEYVEITYGRNMHHPKEQILAFWHHCATTATLTAPTESGHLLKI</sequence>
<proteinExistence type="predicted"/>
<protein>
    <submittedName>
        <fullName evidence="1">Uncharacterized protein</fullName>
    </submittedName>
</protein>